<dbReference type="RefSeq" id="WP_080688347.1">
    <property type="nucleotide sequence ID" value="NZ_BAABGF010000011.1"/>
</dbReference>
<dbReference type="Gene3D" id="3.10.450.50">
    <property type="match status" value="1"/>
</dbReference>
<gene>
    <name evidence="2" type="ORF">GCM10023161_09040</name>
</gene>
<dbReference type="Pfam" id="PF14534">
    <property type="entry name" value="DUF4440"/>
    <property type="match status" value="1"/>
</dbReference>
<organism evidence="2 3">
    <name type="scientific">Mycobacterium paraffinicum</name>
    <dbReference type="NCBI Taxonomy" id="53378"/>
    <lineage>
        <taxon>Bacteria</taxon>
        <taxon>Bacillati</taxon>
        <taxon>Actinomycetota</taxon>
        <taxon>Actinomycetes</taxon>
        <taxon>Mycobacteriales</taxon>
        <taxon>Mycobacteriaceae</taxon>
        <taxon>Mycobacterium</taxon>
    </lineage>
</organism>
<reference evidence="3" key="1">
    <citation type="journal article" date="2019" name="Int. J. Syst. Evol. Microbiol.">
        <title>The Global Catalogue of Microorganisms (GCM) 10K type strain sequencing project: providing services to taxonomists for standard genome sequencing and annotation.</title>
        <authorList>
            <consortium name="The Broad Institute Genomics Platform"/>
            <consortium name="The Broad Institute Genome Sequencing Center for Infectious Disease"/>
            <person name="Wu L."/>
            <person name="Ma J."/>
        </authorList>
    </citation>
    <scope>NUCLEOTIDE SEQUENCE [LARGE SCALE GENOMIC DNA]</scope>
    <source>
        <strain evidence="3">JCM 17782</strain>
    </source>
</reference>
<evidence type="ECO:0000313" key="3">
    <source>
        <dbReference type="Proteomes" id="UP001501417"/>
    </source>
</evidence>
<dbReference type="EMBL" id="BAABGF010000011">
    <property type="protein sequence ID" value="GAA4535491.1"/>
    <property type="molecule type" value="Genomic_DNA"/>
</dbReference>
<proteinExistence type="predicted"/>
<name>A0ABP8RD13_9MYCO</name>
<keyword evidence="3" id="KW-1185">Reference proteome</keyword>
<dbReference type="Proteomes" id="UP001501417">
    <property type="component" value="Unassembled WGS sequence"/>
</dbReference>
<protein>
    <recommendedName>
        <fullName evidence="1">DUF4440 domain-containing protein</fullName>
    </recommendedName>
</protein>
<dbReference type="InterPro" id="IPR027843">
    <property type="entry name" value="DUF4440"/>
</dbReference>
<evidence type="ECO:0000259" key="1">
    <source>
        <dbReference type="Pfam" id="PF14534"/>
    </source>
</evidence>
<dbReference type="InterPro" id="IPR032710">
    <property type="entry name" value="NTF2-like_dom_sf"/>
</dbReference>
<feature type="domain" description="DUF4440" evidence="1">
    <location>
        <begin position="8"/>
        <end position="96"/>
    </location>
</feature>
<evidence type="ECO:0000313" key="2">
    <source>
        <dbReference type="EMBL" id="GAA4535491.1"/>
    </source>
</evidence>
<accession>A0ABP8RD13</accession>
<sequence>MNRESALMAAELELMSVAVRKNDVRLRELLHPDFMEIGRSGRCWNRDETIGLLTAERGRTSPEIDEWHFVALSLDLALVTYRASGDSVRSRHASIWDTSGARPVMRFHQGTVIS</sequence>
<comment type="caution">
    <text evidence="2">The sequence shown here is derived from an EMBL/GenBank/DDBJ whole genome shotgun (WGS) entry which is preliminary data.</text>
</comment>
<dbReference type="SUPFAM" id="SSF54427">
    <property type="entry name" value="NTF2-like"/>
    <property type="match status" value="1"/>
</dbReference>